<evidence type="ECO:0000259" key="6">
    <source>
        <dbReference type="Pfam" id="PF02837"/>
    </source>
</evidence>
<dbReference type="GO" id="GO:0005975">
    <property type="term" value="P:carbohydrate metabolic process"/>
    <property type="evidence" value="ECO:0007669"/>
    <property type="project" value="InterPro"/>
</dbReference>
<dbReference type="SUPFAM" id="SSF49785">
    <property type="entry name" value="Galactose-binding domain-like"/>
    <property type="match status" value="2"/>
</dbReference>
<evidence type="ECO:0000259" key="4">
    <source>
        <dbReference type="Pfam" id="PF00703"/>
    </source>
</evidence>
<keyword evidence="8" id="KW-1185">Reference proteome</keyword>
<sequence>MNFNPILTERPDHRTTRLSFFSSMSTIVLPVRLMHVWLATLAVLGLGQSSLAQQISQTEQWSYTFEKPTEGWQEPQFDDSNWQHGQGGFGTRGTPGSRVGTVWKSSDIWLRRVISIKQVPARPGFLIHHDDEAEIFLNGKQVAVLPAWTNDYQVVPLHDLHRSTLRQGKNTLAIHCHQDAGGQFIDAHIIDVEQPLTLPPASPFQSELITKWGSEVTADNAWADYPRPQMKRDEWVNLNGNWDYAITSEQQTAVPEEWEGKILVPFCLESKLGGVQRMLGDREALWYRRYFETSLTESKTLLNFEAVDYRCEVFVNGKSVGKHQGGNTPFSFDISDTLVEGRNSLVVRVEDETEEWQLRGKQVRNPNGIWYTQVSGIWQTIWLEQVPNNHIADLTIATDAATGTISIEPTIQDESRVATVKVVAKLEGTSVAEQQSKPGLISLTIGSARLWSPDSPTLYDLEVLLLDHNGEVMDRVESYAGIRTVGKDVDAEGHLRMTLNGKPIFHWGPLDQGWWPDGLLTPPSDEGMLYDIAWLKDAGFNMIRKHIKVEPRRYYYHCDRLGMMVWQDQVSAGHSPPWTFLQPNPKDADWSDENHSQFMLELERMIDALENHPSIVVWVPFNEAWGQHRTTDVGDWTLNRDPSRLVNIASGGNYWPVGDIADQHAYPNPSFPLNDSRFDNVIKVVGEFGGHGYPVEGHLWDADRDNWGYGGLPKSKSEYQDRYLKSLEILNELRHQGIAGGVYTQTTDVEGEINGLMSYDRKVEKISPKELKLMHQILFTP</sequence>
<accession>A0A5C5WPS9</accession>
<dbReference type="InterPro" id="IPR017853">
    <property type="entry name" value="GH"/>
</dbReference>
<feature type="domain" description="Glycosyl hydrolases family 2 sugar binding" evidence="6">
    <location>
        <begin position="286"/>
        <end position="387"/>
    </location>
</feature>
<dbReference type="Gene3D" id="2.60.40.10">
    <property type="entry name" value="Immunoglobulins"/>
    <property type="match status" value="1"/>
</dbReference>
<dbReference type="Proteomes" id="UP000316598">
    <property type="component" value="Unassembled WGS sequence"/>
</dbReference>
<dbReference type="InterPro" id="IPR051913">
    <property type="entry name" value="GH2_Domain-Containing"/>
</dbReference>
<dbReference type="EMBL" id="SJPI01000001">
    <property type="protein sequence ID" value="TWT52766.1"/>
    <property type="molecule type" value="Genomic_DNA"/>
</dbReference>
<dbReference type="InterPro" id="IPR013783">
    <property type="entry name" value="Ig-like_fold"/>
</dbReference>
<evidence type="ECO:0000256" key="1">
    <source>
        <dbReference type="ARBA" id="ARBA00007401"/>
    </source>
</evidence>
<name>A0A5C5WPS9_9BACT</name>
<dbReference type="SUPFAM" id="SSF51445">
    <property type="entry name" value="(Trans)glycosidases"/>
    <property type="match status" value="1"/>
</dbReference>
<dbReference type="Pfam" id="PF02837">
    <property type="entry name" value="Glyco_hydro_2_N"/>
    <property type="match status" value="1"/>
</dbReference>
<evidence type="ECO:0000256" key="3">
    <source>
        <dbReference type="ARBA" id="ARBA00023295"/>
    </source>
</evidence>
<dbReference type="PANTHER" id="PTHR42732">
    <property type="entry name" value="BETA-GALACTOSIDASE"/>
    <property type="match status" value="1"/>
</dbReference>
<evidence type="ECO:0000313" key="8">
    <source>
        <dbReference type="Proteomes" id="UP000316598"/>
    </source>
</evidence>
<evidence type="ECO:0000259" key="5">
    <source>
        <dbReference type="Pfam" id="PF02836"/>
    </source>
</evidence>
<dbReference type="Pfam" id="PF02836">
    <property type="entry name" value="Glyco_hydro_2_C"/>
    <property type="match status" value="1"/>
</dbReference>
<dbReference type="InterPro" id="IPR008979">
    <property type="entry name" value="Galactose-bd-like_sf"/>
</dbReference>
<dbReference type="PANTHER" id="PTHR42732:SF2">
    <property type="entry name" value="BETA-MANNOSIDASE"/>
    <property type="match status" value="1"/>
</dbReference>
<organism evidence="7 8">
    <name type="scientific">Rubripirellula amarantea</name>
    <dbReference type="NCBI Taxonomy" id="2527999"/>
    <lineage>
        <taxon>Bacteria</taxon>
        <taxon>Pseudomonadati</taxon>
        <taxon>Planctomycetota</taxon>
        <taxon>Planctomycetia</taxon>
        <taxon>Pirellulales</taxon>
        <taxon>Pirellulaceae</taxon>
        <taxon>Rubripirellula</taxon>
    </lineage>
</organism>
<comment type="similarity">
    <text evidence="1">Belongs to the glycosyl hydrolase 2 family.</text>
</comment>
<feature type="domain" description="Glycoside hydrolase family 2 immunoglobulin-like beta-sandwich" evidence="4">
    <location>
        <begin position="390"/>
        <end position="483"/>
    </location>
</feature>
<evidence type="ECO:0000313" key="7">
    <source>
        <dbReference type="EMBL" id="TWT52766.1"/>
    </source>
</evidence>
<proteinExistence type="inferred from homology"/>
<keyword evidence="3 7" id="KW-0326">Glycosidase</keyword>
<dbReference type="AlphaFoldDB" id="A0A5C5WPS9"/>
<reference evidence="7 8" key="1">
    <citation type="submission" date="2019-02" db="EMBL/GenBank/DDBJ databases">
        <title>Deep-cultivation of Planctomycetes and their phenomic and genomic characterization uncovers novel biology.</title>
        <authorList>
            <person name="Wiegand S."/>
            <person name="Jogler M."/>
            <person name="Boedeker C."/>
            <person name="Pinto D."/>
            <person name="Vollmers J."/>
            <person name="Rivas-Marin E."/>
            <person name="Kohn T."/>
            <person name="Peeters S.H."/>
            <person name="Heuer A."/>
            <person name="Rast P."/>
            <person name="Oberbeckmann S."/>
            <person name="Bunk B."/>
            <person name="Jeske O."/>
            <person name="Meyerdierks A."/>
            <person name="Storesund J.E."/>
            <person name="Kallscheuer N."/>
            <person name="Luecker S."/>
            <person name="Lage O.M."/>
            <person name="Pohl T."/>
            <person name="Merkel B.J."/>
            <person name="Hornburger P."/>
            <person name="Mueller R.-W."/>
            <person name="Bruemmer F."/>
            <person name="Labrenz M."/>
            <person name="Spormann A.M."/>
            <person name="Op Den Camp H."/>
            <person name="Overmann J."/>
            <person name="Amann R."/>
            <person name="Jetten M.S.M."/>
            <person name="Mascher T."/>
            <person name="Medema M.H."/>
            <person name="Devos D.P."/>
            <person name="Kaster A.-K."/>
            <person name="Ovreas L."/>
            <person name="Rohde M."/>
            <person name="Galperin M.Y."/>
            <person name="Jogler C."/>
        </authorList>
    </citation>
    <scope>NUCLEOTIDE SEQUENCE [LARGE SCALE GENOMIC DNA]</scope>
    <source>
        <strain evidence="7 8">Pla22</strain>
    </source>
</reference>
<dbReference type="InterPro" id="IPR036156">
    <property type="entry name" value="Beta-gal/glucu_dom_sf"/>
</dbReference>
<dbReference type="InterPro" id="IPR006103">
    <property type="entry name" value="Glyco_hydro_2_cat"/>
</dbReference>
<dbReference type="SUPFAM" id="SSF49303">
    <property type="entry name" value="beta-Galactosidase/glucuronidase domain"/>
    <property type="match status" value="1"/>
</dbReference>
<dbReference type="Gene3D" id="2.60.120.260">
    <property type="entry name" value="Galactose-binding domain-like"/>
    <property type="match status" value="2"/>
</dbReference>
<protein>
    <submittedName>
        <fullName evidence="7">Beta-galactosidase</fullName>
        <ecNumber evidence="7">3.2.1.23</ecNumber>
    </submittedName>
</protein>
<dbReference type="GO" id="GO:0004565">
    <property type="term" value="F:beta-galactosidase activity"/>
    <property type="evidence" value="ECO:0007669"/>
    <property type="project" value="UniProtKB-EC"/>
</dbReference>
<evidence type="ECO:0000256" key="2">
    <source>
        <dbReference type="ARBA" id="ARBA00022801"/>
    </source>
</evidence>
<feature type="domain" description="Glycoside hydrolase family 2 catalytic" evidence="5">
    <location>
        <begin position="526"/>
        <end position="652"/>
    </location>
</feature>
<dbReference type="Pfam" id="PF00703">
    <property type="entry name" value="Glyco_hydro_2"/>
    <property type="match status" value="1"/>
</dbReference>
<keyword evidence="2 7" id="KW-0378">Hydrolase</keyword>
<dbReference type="InterPro" id="IPR006102">
    <property type="entry name" value="Ig-like_GH2"/>
</dbReference>
<dbReference type="Gene3D" id="3.20.20.80">
    <property type="entry name" value="Glycosidases"/>
    <property type="match status" value="1"/>
</dbReference>
<comment type="caution">
    <text evidence="7">The sequence shown here is derived from an EMBL/GenBank/DDBJ whole genome shotgun (WGS) entry which is preliminary data.</text>
</comment>
<dbReference type="InterPro" id="IPR006104">
    <property type="entry name" value="Glyco_hydro_2_N"/>
</dbReference>
<dbReference type="EC" id="3.2.1.23" evidence="7"/>
<gene>
    <name evidence="7" type="primary">cbgA_1</name>
    <name evidence="7" type="ORF">Pla22_03920</name>
</gene>